<comment type="caution">
    <text evidence="6">The sequence shown here is derived from an EMBL/GenBank/DDBJ whole genome shotgun (WGS) entry which is preliminary data.</text>
</comment>
<evidence type="ECO:0000256" key="2">
    <source>
        <dbReference type="ARBA" id="ARBA00008025"/>
    </source>
</evidence>
<organism evidence="6 7">
    <name type="scientific">Hevea brasiliensis</name>
    <name type="common">Para rubber tree</name>
    <name type="synonym">Siphonia brasiliensis</name>
    <dbReference type="NCBI Taxonomy" id="3981"/>
    <lineage>
        <taxon>Eukaryota</taxon>
        <taxon>Viridiplantae</taxon>
        <taxon>Streptophyta</taxon>
        <taxon>Embryophyta</taxon>
        <taxon>Tracheophyta</taxon>
        <taxon>Spermatophyta</taxon>
        <taxon>Magnoliopsida</taxon>
        <taxon>eudicotyledons</taxon>
        <taxon>Gunneridae</taxon>
        <taxon>Pentapetalae</taxon>
        <taxon>rosids</taxon>
        <taxon>fabids</taxon>
        <taxon>Malpighiales</taxon>
        <taxon>Euphorbiaceae</taxon>
        <taxon>Crotonoideae</taxon>
        <taxon>Micrandreae</taxon>
        <taxon>Hevea</taxon>
    </lineage>
</organism>
<dbReference type="InterPro" id="IPR010908">
    <property type="entry name" value="Longin_dom"/>
</dbReference>
<name>A0A6A6KS03_HEVBR</name>
<dbReference type="PANTHER" id="PTHR47461">
    <property type="entry name" value="PHYTOLONGIN PHYL1.2"/>
    <property type="match status" value="1"/>
</dbReference>
<evidence type="ECO:0000259" key="5">
    <source>
        <dbReference type="PROSITE" id="PS50859"/>
    </source>
</evidence>
<dbReference type="SUPFAM" id="SSF64356">
    <property type="entry name" value="SNARE-like"/>
    <property type="match status" value="1"/>
</dbReference>
<evidence type="ECO:0000256" key="4">
    <source>
        <dbReference type="SAM" id="MobiDB-lite"/>
    </source>
</evidence>
<sequence>MRDFFLDFEHFAEEIYWYLLDAIDFAVEEFLDFCLGFAYFVEEFVGGGRTLYVSSDGDHEIENLAALSLERIPLYHKWYFETIGKRTFGFLMEDGYTYFSIVDKGLGNPAVLKFLEHVRDEFKKVARKGSRGTVSGLSSINIQEQLVPVVHRLIKSLEHVSQHDWNTETSLSDNMGISPSLSDANGQIEVLTSTKAPLLGKSNKLEKKKSKDHIIVMRDNELEEHRKSTDRGVKVDSTSLDSNNQGGVASPISLQKDMGSMRIRSSSQSIRKKWWCQVRTILAIDAAVCLTYS</sequence>
<dbReference type="Gene3D" id="3.30.450.50">
    <property type="entry name" value="Longin domain"/>
    <property type="match status" value="1"/>
</dbReference>
<proteinExistence type="inferred from homology"/>
<evidence type="ECO:0000256" key="1">
    <source>
        <dbReference type="ARBA" id="ARBA00004370"/>
    </source>
</evidence>
<comment type="subcellular location">
    <subcellularLocation>
        <location evidence="1">Membrane</location>
    </subcellularLocation>
</comment>
<feature type="compositionally biased region" description="Polar residues" evidence="4">
    <location>
        <begin position="236"/>
        <end position="247"/>
    </location>
</feature>
<dbReference type="Proteomes" id="UP000467840">
    <property type="component" value="Chromosome 2"/>
</dbReference>
<feature type="domain" description="Longin" evidence="5">
    <location>
        <begin position="84"/>
        <end position="124"/>
    </location>
</feature>
<comment type="similarity">
    <text evidence="2">Belongs to the synaptobrevin family.</text>
</comment>
<evidence type="ECO:0000313" key="6">
    <source>
        <dbReference type="EMBL" id="KAF2290866.1"/>
    </source>
</evidence>
<dbReference type="PANTHER" id="PTHR47461:SF1">
    <property type="entry name" value="PHYTOLONGIN PHYL1.2"/>
    <property type="match status" value="1"/>
</dbReference>
<gene>
    <name evidence="6" type="ORF">GH714_015962</name>
</gene>
<dbReference type="GO" id="GO:0016020">
    <property type="term" value="C:membrane"/>
    <property type="evidence" value="ECO:0007669"/>
    <property type="project" value="UniProtKB-SubCell"/>
</dbReference>
<dbReference type="InterPro" id="IPR011012">
    <property type="entry name" value="Longin-like_dom_sf"/>
</dbReference>
<feature type="compositionally biased region" description="Basic and acidic residues" evidence="4">
    <location>
        <begin position="218"/>
        <end position="234"/>
    </location>
</feature>
<protein>
    <recommendedName>
        <fullName evidence="5">Longin domain-containing protein</fullName>
    </recommendedName>
</protein>
<dbReference type="PROSITE" id="PS50859">
    <property type="entry name" value="LONGIN"/>
    <property type="match status" value="1"/>
</dbReference>
<reference evidence="6 7" key="1">
    <citation type="journal article" date="2020" name="Mol. Plant">
        <title>The Chromosome-Based Rubber Tree Genome Provides New Insights into Spurge Genome Evolution and Rubber Biosynthesis.</title>
        <authorList>
            <person name="Liu J."/>
            <person name="Shi C."/>
            <person name="Shi C.C."/>
            <person name="Li W."/>
            <person name="Zhang Q.J."/>
            <person name="Zhang Y."/>
            <person name="Li K."/>
            <person name="Lu H.F."/>
            <person name="Shi C."/>
            <person name="Zhu S.T."/>
            <person name="Xiao Z.Y."/>
            <person name="Nan H."/>
            <person name="Yue Y."/>
            <person name="Zhu X.G."/>
            <person name="Wu Y."/>
            <person name="Hong X.N."/>
            <person name="Fan G.Y."/>
            <person name="Tong Y."/>
            <person name="Zhang D."/>
            <person name="Mao C.L."/>
            <person name="Liu Y.L."/>
            <person name="Hao S.J."/>
            <person name="Liu W.Q."/>
            <person name="Lv M.Q."/>
            <person name="Zhang H.B."/>
            <person name="Liu Y."/>
            <person name="Hu-Tang G.R."/>
            <person name="Wang J.P."/>
            <person name="Wang J.H."/>
            <person name="Sun Y.H."/>
            <person name="Ni S.B."/>
            <person name="Chen W.B."/>
            <person name="Zhang X.C."/>
            <person name="Jiao Y.N."/>
            <person name="Eichler E.E."/>
            <person name="Li G.H."/>
            <person name="Liu X."/>
            <person name="Gao L.Z."/>
        </authorList>
    </citation>
    <scope>NUCLEOTIDE SEQUENCE [LARGE SCALE GENOMIC DNA]</scope>
    <source>
        <strain evidence="7">cv. GT1</strain>
        <tissue evidence="6">Leaf</tissue>
    </source>
</reference>
<keyword evidence="7" id="KW-1185">Reference proteome</keyword>
<dbReference type="InterPro" id="IPR044783">
    <property type="entry name" value="PHYL"/>
</dbReference>
<feature type="region of interest" description="Disordered" evidence="4">
    <location>
        <begin position="218"/>
        <end position="255"/>
    </location>
</feature>
<keyword evidence="3" id="KW-0472">Membrane</keyword>
<evidence type="ECO:0000256" key="3">
    <source>
        <dbReference type="ARBA" id="ARBA00023136"/>
    </source>
</evidence>
<dbReference type="EMBL" id="JAAGAX010000015">
    <property type="protein sequence ID" value="KAF2290866.1"/>
    <property type="molecule type" value="Genomic_DNA"/>
</dbReference>
<evidence type="ECO:0000313" key="7">
    <source>
        <dbReference type="Proteomes" id="UP000467840"/>
    </source>
</evidence>
<dbReference type="AlphaFoldDB" id="A0A6A6KS03"/>
<accession>A0A6A6KS03</accession>